<gene>
    <name evidence="2" type="ORF">KUF71_023137</name>
</gene>
<protein>
    <submittedName>
        <fullName evidence="2">Serine/threonine-protein phosphatase 4 regulatory subunit 3</fullName>
    </submittedName>
</protein>
<evidence type="ECO:0000256" key="1">
    <source>
        <dbReference type="SAM" id="MobiDB-lite"/>
    </source>
</evidence>
<evidence type="ECO:0000313" key="3">
    <source>
        <dbReference type="Proteomes" id="UP001219518"/>
    </source>
</evidence>
<dbReference type="Proteomes" id="UP001219518">
    <property type="component" value="Unassembled WGS sequence"/>
</dbReference>
<proteinExistence type="predicted"/>
<keyword evidence="3" id="KW-1185">Reference proteome</keyword>
<sequence length="111" mass="11914">MGCMQRKHDWLKEVGIAPNDETSPASGENAEGGSQGEGGEDEGEADDEGLDEEGDEEEEVEEDGSEKGDGTTSRSKVRIDLGEPEEYTYDDQNDNQASLACYPARGIPSTL</sequence>
<accession>A0AAE1H4W9</accession>
<evidence type="ECO:0000313" key="2">
    <source>
        <dbReference type="EMBL" id="KAK3913680.1"/>
    </source>
</evidence>
<feature type="compositionally biased region" description="Acidic residues" evidence="1">
    <location>
        <begin position="82"/>
        <end position="93"/>
    </location>
</feature>
<organism evidence="2 3">
    <name type="scientific">Frankliniella fusca</name>
    <dbReference type="NCBI Taxonomy" id="407009"/>
    <lineage>
        <taxon>Eukaryota</taxon>
        <taxon>Metazoa</taxon>
        <taxon>Ecdysozoa</taxon>
        <taxon>Arthropoda</taxon>
        <taxon>Hexapoda</taxon>
        <taxon>Insecta</taxon>
        <taxon>Pterygota</taxon>
        <taxon>Neoptera</taxon>
        <taxon>Paraneoptera</taxon>
        <taxon>Thysanoptera</taxon>
        <taxon>Terebrantia</taxon>
        <taxon>Thripoidea</taxon>
        <taxon>Thripidae</taxon>
        <taxon>Frankliniella</taxon>
    </lineage>
</organism>
<reference evidence="2" key="1">
    <citation type="submission" date="2021-07" db="EMBL/GenBank/DDBJ databases">
        <authorList>
            <person name="Catto M.A."/>
            <person name="Jacobson A."/>
            <person name="Kennedy G."/>
            <person name="Labadie P."/>
            <person name="Hunt B.G."/>
            <person name="Srinivasan R."/>
        </authorList>
    </citation>
    <scope>NUCLEOTIDE SEQUENCE</scope>
    <source>
        <strain evidence="2">PL_HMW_Pooled</strain>
        <tissue evidence="2">Head</tissue>
    </source>
</reference>
<feature type="compositionally biased region" description="Basic and acidic residues" evidence="1">
    <location>
        <begin position="1"/>
        <end position="12"/>
    </location>
</feature>
<name>A0AAE1H4W9_9NEOP</name>
<reference evidence="2" key="2">
    <citation type="journal article" date="2023" name="BMC Genomics">
        <title>Pest status, molecular evolution, and epigenetic factors derived from the genome assembly of Frankliniella fusca, a thysanopteran phytovirus vector.</title>
        <authorList>
            <person name="Catto M.A."/>
            <person name="Labadie P.E."/>
            <person name="Jacobson A.L."/>
            <person name="Kennedy G.G."/>
            <person name="Srinivasan R."/>
            <person name="Hunt B.G."/>
        </authorList>
    </citation>
    <scope>NUCLEOTIDE SEQUENCE</scope>
    <source>
        <strain evidence="2">PL_HMW_Pooled</strain>
    </source>
</reference>
<feature type="region of interest" description="Disordered" evidence="1">
    <location>
        <begin position="1"/>
        <end position="111"/>
    </location>
</feature>
<dbReference type="AlphaFoldDB" id="A0AAE1H4W9"/>
<dbReference type="EMBL" id="JAHWGI010000335">
    <property type="protein sequence ID" value="KAK3913680.1"/>
    <property type="molecule type" value="Genomic_DNA"/>
</dbReference>
<feature type="compositionally biased region" description="Acidic residues" evidence="1">
    <location>
        <begin position="38"/>
        <end position="64"/>
    </location>
</feature>
<comment type="caution">
    <text evidence="2">The sequence shown here is derived from an EMBL/GenBank/DDBJ whole genome shotgun (WGS) entry which is preliminary data.</text>
</comment>